<dbReference type="EMBL" id="FRBL01000015">
    <property type="protein sequence ID" value="SHM95350.1"/>
    <property type="molecule type" value="Genomic_DNA"/>
</dbReference>
<protein>
    <submittedName>
        <fullName evidence="2">Uncharacterized protein</fullName>
    </submittedName>
</protein>
<feature type="transmembrane region" description="Helical" evidence="1">
    <location>
        <begin position="344"/>
        <end position="366"/>
    </location>
</feature>
<feature type="transmembrane region" description="Helical" evidence="1">
    <location>
        <begin position="234"/>
        <end position="250"/>
    </location>
</feature>
<gene>
    <name evidence="2" type="ORF">SAMN05444266_11532</name>
</gene>
<feature type="transmembrane region" description="Helical" evidence="1">
    <location>
        <begin position="99"/>
        <end position="116"/>
    </location>
</feature>
<keyword evidence="1" id="KW-1133">Transmembrane helix</keyword>
<proteinExistence type="predicted"/>
<sequence length="381" mass="44089">MKKLFTMEIKQPVPSPIIAADTTKQPWIYSRTLDGFFILLPPFAALLVIWLFPTAFQPQQGVSVAWWVILVLFIDVSHVYATVYRTYFDGGTFRRQSRLFIWVPVLAWVAGVVAYAAGPLVFWRLLAYMAVYHFVRQQYGFLRIYSRKENTGKLSRRMDTVTIYAATVYPLLYWHLKGPMAFNWFIADDFFYVPASGKILDILWGAYLAIMTIYLAKEIGYSIKQQAVNLPKQLHVLGTVLSWYFGIIYFKGDLTFTLLNVISHGIPYMALVWAHGRKQYHVAAGGNRFLQTVFSNKGILLFLGVIALFAFVEEGLWDGFVWREHTRFFSLFQGLPEVESSVTLMLLVPLLAVPQVTHYVLDGFIWKMKEDKYNWREQTMD</sequence>
<dbReference type="Proteomes" id="UP000184420">
    <property type="component" value="Unassembled WGS sequence"/>
</dbReference>
<feature type="transmembrane region" description="Helical" evidence="1">
    <location>
        <begin position="196"/>
        <end position="214"/>
    </location>
</feature>
<evidence type="ECO:0000256" key="1">
    <source>
        <dbReference type="SAM" id="Phobius"/>
    </source>
</evidence>
<dbReference type="AlphaFoldDB" id="A0A1M7MWD2"/>
<keyword evidence="1" id="KW-0812">Transmembrane</keyword>
<dbReference type="STRING" id="1419482.SAMN05444266_11532"/>
<feature type="transmembrane region" description="Helical" evidence="1">
    <location>
        <begin position="33"/>
        <end position="52"/>
    </location>
</feature>
<reference evidence="2 3" key="1">
    <citation type="submission" date="2016-11" db="EMBL/GenBank/DDBJ databases">
        <authorList>
            <person name="Jaros S."/>
            <person name="Januszkiewicz K."/>
            <person name="Wedrychowicz H."/>
        </authorList>
    </citation>
    <scope>NUCLEOTIDE SEQUENCE [LARGE SCALE GENOMIC DNA]</scope>
    <source>
        <strain evidence="2 3">DSM 27406</strain>
    </source>
</reference>
<evidence type="ECO:0000313" key="2">
    <source>
        <dbReference type="EMBL" id="SHM95350.1"/>
    </source>
</evidence>
<keyword evidence="1" id="KW-0472">Membrane</keyword>
<feature type="transmembrane region" description="Helical" evidence="1">
    <location>
        <begin position="64"/>
        <end position="87"/>
    </location>
</feature>
<feature type="transmembrane region" description="Helical" evidence="1">
    <location>
        <begin position="294"/>
        <end position="312"/>
    </location>
</feature>
<keyword evidence="3" id="KW-1185">Reference proteome</keyword>
<evidence type="ECO:0000313" key="3">
    <source>
        <dbReference type="Proteomes" id="UP000184420"/>
    </source>
</evidence>
<accession>A0A1M7MWD2</accession>
<organism evidence="2 3">
    <name type="scientific">Chitinophaga jiangningensis</name>
    <dbReference type="NCBI Taxonomy" id="1419482"/>
    <lineage>
        <taxon>Bacteria</taxon>
        <taxon>Pseudomonadati</taxon>
        <taxon>Bacteroidota</taxon>
        <taxon>Chitinophagia</taxon>
        <taxon>Chitinophagales</taxon>
        <taxon>Chitinophagaceae</taxon>
        <taxon>Chitinophaga</taxon>
    </lineage>
</organism>
<feature type="transmembrane region" description="Helical" evidence="1">
    <location>
        <begin position="256"/>
        <end position="274"/>
    </location>
</feature>
<name>A0A1M7MWD2_9BACT</name>